<comment type="subcellular location">
    <subcellularLocation>
        <location evidence="1">Cell outer membrane</location>
        <topology evidence="1">Multi-pass membrane protein</topology>
    </subcellularLocation>
</comment>
<proteinExistence type="predicted"/>
<reference evidence="14" key="1">
    <citation type="submission" date="2017-08" db="EMBL/GenBank/DDBJ databases">
        <title>A dynamic microbial community with high functional redundancy inhabits the cold, oxic subseafloor aquifer.</title>
        <authorList>
            <person name="Tully B.J."/>
            <person name="Wheat C.G."/>
            <person name="Glazer B.T."/>
            <person name="Huber J.A."/>
        </authorList>
    </citation>
    <scope>NUCLEOTIDE SEQUENCE [LARGE SCALE GENOMIC DNA]</scope>
</reference>
<feature type="chain" id="PRO_5012630406" description="Porin domain-containing protein" evidence="11">
    <location>
        <begin position="27"/>
        <end position="322"/>
    </location>
</feature>
<accession>A0A2A4MKH4</accession>
<evidence type="ECO:0000313" key="13">
    <source>
        <dbReference type="EMBL" id="PCH60605.1"/>
    </source>
</evidence>
<evidence type="ECO:0000256" key="10">
    <source>
        <dbReference type="ARBA" id="ARBA00023237"/>
    </source>
</evidence>
<feature type="signal peptide" evidence="11">
    <location>
        <begin position="1"/>
        <end position="26"/>
    </location>
</feature>
<keyword evidence="6 11" id="KW-0732">Signal</keyword>
<keyword evidence="9" id="KW-0472">Membrane</keyword>
<dbReference type="CDD" id="cd00342">
    <property type="entry name" value="gram_neg_porins"/>
    <property type="match status" value="1"/>
</dbReference>
<dbReference type="PRINTS" id="PR00182">
    <property type="entry name" value="ECOLNEIPORIN"/>
</dbReference>
<evidence type="ECO:0000256" key="11">
    <source>
        <dbReference type="SAM" id="SignalP"/>
    </source>
</evidence>
<evidence type="ECO:0000256" key="3">
    <source>
        <dbReference type="ARBA" id="ARBA00022448"/>
    </source>
</evidence>
<dbReference type="SUPFAM" id="SSF56935">
    <property type="entry name" value="Porins"/>
    <property type="match status" value="1"/>
</dbReference>
<dbReference type="EMBL" id="NVQR01000087">
    <property type="protein sequence ID" value="PCH60605.1"/>
    <property type="molecule type" value="Genomic_DNA"/>
</dbReference>
<dbReference type="GO" id="GO:0009279">
    <property type="term" value="C:cell outer membrane"/>
    <property type="evidence" value="ECO:0007669"/>
    <property type="project" value="UniProtKB-SubCell"/>
</dbReference>
<comment type="subunit">
    <text evidence="2">Homotrimer.</text>
</comment>
<evidence type="ECO:0000256" key="4">
    <source>
        <dbReference type="ARBA" id="ARBA00022452"/>
    </source>
</evidence>
<dbReference type="PANTHER" id="PTHR34501:SF9">
    <property type="entry name" value="MAJOR OUTER MEMBRANE PROTEIN P.IA"/>
    <property type="match status" value="1"/>
</dbReference>
<keyword evidence="4" id="KW-1134">Transmembrane beta strand</keyword>
<dbReference type="GO" id="GO:0046930">
    <property type="term" value="C:pore complex"/>
    <property type="evidence" value="ECO:0007669"/>
    <property type="project" value="UniProtKB-KW"/>
</dbReference>
<dbReference type="InterPro" id="IPR050298">
    <property type="entry name" value="Gram-neg_bact_OMP"/>
</dbReference>
<sequence length="322" mass="35309">MRKPMNNVLVKLMATGLLLVSYSSTADELLTVYGKANLTINDISLQPDVDEWQLNSNASRLGVKGSYVINEGLEAFYQIEFEVHLDDGMSSASKGKDTLEQRNTYAGLRGSFGTLIAGRHDTPLKLTQGKIDRFNDQVLGDFKNFIEGEDRLNNIVMYTSPSHSGFTIAAAVIAAENSENATDIDDGISLSLNYSNKGFSASWAHNEEIDKQDTTRVVIEYSLGNTNFGGLWQTAKKVDGSSEEDSWFVSAAHDLSPIWTIKTQYGSTDYGVSSQDSQFALGLDRKLSSSTVLFANYVNIERETASNSVDESSLAIGIEIKF</sequence>
<feature type="domain" description="Porin" evidence="12">
    <location>
        <begin position="16"/>
        <end position="303"/>
    </location>
</feature>
<keyword evidence="5" id="KW-0812">Transmembrane</keyword>
<dbReference type="InterPro" id="IPR033900">
    <property type="entry name" value="Gram_neg_porin_domain"/>
</dbReference>
<dbReference type="PANTHER" id="PTHR34501">
    <property type="entry name" value="PROTEIN YDDL-RELATED"/>
    <property type="match status" value="1"/>
</dbReference>
<keyword evidence="10" id="KW-0998">Cell outer membrane</keyword>
<protein>
    <recommendedName>
        <fullName evidence="12">Porin domain-containing protein</fullName>
    </recommendedName>
</protein>
<evidence type="ECO:0000313" key="14">
    <source>
        <dbReference type="Proteomes" id="UP000218172"/>
    </source>
</evidence>
<evidence type="ECO:0000256" key="9">
    <source>
        <dbReference type="ARBA" id="ARBA00023136"/>
    </source>
</evidence>
<dbReference type="InterPro" id="IPR023614">
    <property type="entry name" value="Porin_dom_sf"/>
</dbReference>
<evidence type="ECO:0000256" key="6">
    <source>
        <dbReference type="ARBA" id="ARBA00022729"/>
    </source>
</evidence>
<dbReference type="GO" id="GO:0034220">
    <property type="term" value="P:monoatomic ion transmembrane transport"/>
    <property type="evidence" value="ECO:0007669"/>
    <property type="project" value="InterPro"/>
</dbReference>
<gene>
    <name evidence="13" type="ORF">COC19_05710</name>
</gene>
<name>A0A2A4MKH4_9GAMM</name>
<dbReference type="Proteomes" id="UP000218172">
    <property type="component" value="Unassembled WGS sequence"/>
</dbReference>
<dbReference type="Gene3D" id="2.40.160.10">
    <property type="entry name" value="Porin"/>
    <property type="match status" value="1"/>
</dbReference>
<dbReference type="InterPro" id="IPR001702">
    <property type="entry name" value="Porin_Gram-ve"/>
</dbReference>
<evidence type="ECO:0000256" key="5">
    <source>
        <dbReference type="ARBA" id="ARBA00022692"/>
    </source>
</evidence>
<dbReference type="GO" id="GO:0015288">
    <property type="term" value="F:porin activity"/>
    <property type="evidence" value="ECO:0007669"/>
    <property type="project" value="UniProtKB-KW"/>
</dbReference>
<evidence type="ECO:0000256" key="2">
    <source>
        <dbReference type="ARBA" id="ARBA00011233"/>
    </source>
</evidence>
<evidence type="ECO:0000259" key="12">
    <source>
        <dbReference type="Pfam" id="PF13609"/>
    </source>
</evidence>
<evidence type="ECO:0000256" key="7">
    <source>
        <dbReference type="ARBA" id="ARBA00023065"/>
    </source>
</evidence>
<keyword evidence="7" id="KW-0406">Ion transport</keyword>
<keyword evidence="3" id="KW-0813">Transport</keyword>
<organism evidence="13 14">
    <name type="scientific">SAR86 cluster bacterium</name>
    <dbReference type="NCBI Taxonomy" id="2030880"/>
    <lineage>
        <taxon>Bacteria</taxon>
        <taxon>Pseudomonadati</taxon>
        <taxon>Pseudomonadota</taxon>
        <taxon>Gammaproteobacteria</taxon>
        <taxon>SAR86 cluster</taxon>
    </lineage>
</organism>
<comment type="caution">
    <text evidence="13">The sequence shown here is derived from an EMBL/GenBank/DDBJ whole genome shotgun (WGS) entry which is preliminary data.</text>
</comment>
<dbReference type="Pfam" id="PF13609">
    <property type="entry name" value="Porin_4"/>
    <property type="match status" value="1"/>
</dbReference>
<evidence type="ECO:0000256" key="1">
    <source>
        <dbReference type="ARBA" id="ARBA00004571"/>
    </source>
</evidence>
<dbReference type="AlphaFoldDB" id="A0A2A4MKH4"/>
<evidence type="ECO:0000256" key="8">
    <source>
        <dbReference type="ARBA" id="ARBA00023114"/>
    </source>
</evidence>
<keyword evidence="8" id="KW-0626">Porin</keyword>